<reference evidence="2 3" key="1">
    <citation type="journal article" date="2012" name="Science">
        <title>The Paleozoic origin of enzymatic lignin decomposition reconstructed from 31 fungal genomes.</title>
        <authorList>
            <person name="Floudas D."/>
            <person name="Binder M."/>
            <person name="Riley R."/>
            <person name="Barry K."/>
            <person name="Blanchette R.A."/>
            <person name="Henrissat B."/>
            <person name="Martinez A.T."/>
            <person name="Otillar R."/>
            <person name="Spatafora J.W."/>
            <person name="Yadav J.S."/>
            <person name="Aerts A."/>
            <person name="Benoit I."/>
            <person name="Boyd A."/>
            <person name="Carlson A."/>
            <person name="Copeland A."/>
            <person name="Coutinho P.M."/>
            <person name="de Vries R.P."/>
            <person name="Ferreira P."/>
            <person name="Findley K."/>
            <person name="Foster B."/>
            <person name="Gaskell J."/>
            <person name="Glotzer D."/>
            <person name="Gorecki P."/>
            <person name="Heitman J."/>
            <person name="Hesse C."/>
            <person name="Hori C."/>
            <person name="Igarashi K."/>
            <person name="Jurgens J.A."/>
            <person name="Kallen N."/>
            <person name="Kersten P."/>
            <person name="Kohler A."/>
            <person name="Kuees U."/>
            <person name="Kumar T.K.A."/>
            <person name="Kuo A."/>
            <person name="LaButti K."/>
            <person name="Larrondo L.F."/>
            <person name="Lindquist E."/>
            <person name="Ling A."/>
            <person name="Lombard V."/>
            <person name="Lucas S."/>
            <person name="Lundell T."/>
            <person name="Martin R."/>
            <person name="McLaughlin D.J."/>
            <person name="Morgenstern I."/>
            <person name="Morin E."/>
            <person name="Murat C."/>
            <person name="Nagy L.G."/>
            <person name="Nolan M."/>
            <person name="Ohm R.A."/>
            <person name="Patyshakuliyeva A."/>
            <person name="Rokas A."/>
            <person name="Ruiz-Duenas F.J."/>
            <person name="Sabat G."/>
            <person name="Salamov A."/>
            <person name="Samejima M."/>
            <person name="Schmutz J."/>
            <person name="Slot J.C."/>
            <person name="St John F."/>
            <person name="Stenlid J."/>
            <person name="Sun H."/>
            <person name="Sun S."/>
            <person name="Syed K."/>
            <person name="Tsang A."/>
            <person name="Wiebenga A."/>
            <person name="Young D."/>
            <person name="Pisabarro A."/>
            <person name="Eastwood D.C."/>
            <person name="Martin F."/>
            <person name="Cullen D."/>
            <person name="Grigoriev I.V."/>
            <person name="Hibbett D.S."/>
        </authorList>
    </citation>
    <scope>NUCLEOTIDE SEQUENCE [LARGE SCALE GENOMIC DNA]</scope>
    <source>
        <strain evidence="2 3">MD-104</strain>
    </source>
</reference>
<dbReference type="GO" id="GO:0004674">
    <property type="term" value="F:protein serine/threonine kinase activity"/>
    <property type="evidence" value="ECO:0007669"/>
    <property type="project" value="TreeGrafter"/>
</dbReference>
<keyword evidence="3" id="KW-1185">Reference proteome</keyword>
<evidence type="ECO:0000313" key="2">
    <source>
        <dbReference type="EMBL" id="PCH38313.1"/>
    </source>
</evidence>
<protein>
    <submittedName>
        <fullName evidence="2">TKL/TKL-ccin protein kinase</fullName>
    </submittedName>
</protein>
<dbReference type="InterPro" id="IPR051681">
    <property type="entry name" value="Ser/Thr_Kinases-Pseudokinases"/>
</dbReference>
<dbReference type="InterPro" id="IPR059179">
    <property type="entry name" value="MLKL-like_MCAfunc"/>
</dbReference>
<dbReference type="Proteomes" id="UP000218811">
    <property type="component" value="Unassembled WGS sequence"/>
</dbReference>
<keyword evidence="2" id="KW-0808">Transferase</keyword>
<dbReference type="GO" id="GO:0007166">
    <property type="term" value="P:cell surface receptor signaling pathway"/>
    <property type="evidence" value="ECO:0007669"/>
    <property type="project" value="InterPro"/>
</dbReference>
<dbReference type="SUPFAM" id="SSF56112">
    <property type="entry name" value="Protein kinase-like (PK-like)"/>
    <property type="match status" value="1"/>
</dbReference>
<dbReference type="OMA" id="FFGACDQ"/>
<dbReference type="PANTHER" id="PTHR44329">
    <property type="entry name" value="SERINE/THREONINE-PROTEIN KINASE TNNI3K-RELATED"/>
    <property type="match status" value="1"/>
</dbReference>
<organism evidence="2 3">
    <name type="scientific">Wolfiporia cocos (strain MD-104)</name>
    <name type="common">Brown rot fungus</name>
    <dbReference type="NCBI Taxonomy" id="742152"/>
    <lineage>
        <taxon>Eukaryota</taxon>
        <taxon>Fungi</taxon>
        <taxon>Dikarya</taxon>
        <taxon>Basidiomycota</taxon>
        <taxon>Agaricomycotina</taxon>
        <taxon>Agaricomycetes</taxon>
        <taxon>Polyporales</taxon>
        <taxon>Phaeolaceae</taxon>
        <taxon>Wolfiporia</taxon>
    </lineage>
</organism>
<dbReference type="Gene3D" id="1.10.510.10">
    <property type="entry name" value="Transferase(Phosphotransferase) domain 1"/>
    <property type="match status" value="1"/>
</dbReference>
<feature type="domain" description="Protein kinase" evidence="1">
    <location>
        <begin position="247"/>
        <end position="510"/>
    </location>
</feature>
<dbReference type="InterPro" id="IPR011009">
    <property type="entry name" value="Kinase-like_dom_sf"/>
</dbReference>
<dbReference type="InterPro" id="IPR001245">
    <property type="entry name" value="Ser-Thr/Tyr_kinase_cat_dom"/>
</dbReference>
<dbReference type="GO" id="GO:0005524">
    <property type="term" value="F:ATP binding"/>
    <property type="evidence" value="ECO:0007669"/>
    <property type="project" value="InterPro"/>
</dbReference>
<dbReference type="PROSITE" id="PS50011">
    <property type="entry name" value="PROTEIN_KINASE_DOM"/>
    <property type="match status" value="1"/>
</dbReference>
<evidence type="ECO:0000313" key="3">
    <source>
        <dbReference type="Proteomes" id="UP000218811"/>
    </source>
</evidence>
<proteinExistence type="predicted"/>
<dbReference type="EMBL" id="KB467942">
    <property type="protein sequence ID" value="PCH38313.1"/>
    <property type="molecule type" value="Genomic_DNA"/>
</dbReference>
<dbReference type="AlphaFoldDB" id="A0A2H3JES3"/>
<dbReference type="PANTHER" id="PTHR44329:SF214">
    <property type="entry name" value="PROTEIN KINASE DOMAIN-CONTAINING PROTEIN"/>
    <property type="match status" value="1"/>
</dbReference>
<dbReference type="STRING" id="742152.A0A2H3JES3"/>
<evidence type="ECO:0000259" key="1">
    <source>
        <dbReference type="PROSITE" id="PS50011"/>
    </source>
</evidence>
<name>A0A2H3JES3_WOLCO</name>
<keyword evidence="2" id="KW-0418">Kinase</keyword>
<dbReference type="OrthoDB" id="2800760at2759"/>
<sequence>MSAIVGVAIDASRIVGDISGIPGIGTAASCVQAIHDRCNQVVSHKKECQLLANQAAVLLQALRTYNVEVDQLRAAADEVTFVLRSVYDRLEVWASYSRVRAFLNDGKVSDGIRKCEADLNTAISKFHITSNITVANAQRMAEAVQAQQHEEVMQLQRQNNENLMEFKALLLKVLPQDDTIATELGRTSTPTPQQLMEAGQHVLTSRGDPEATTTKEQVMEVERLLSELRNQTGVKSSVPVLDKQVERVGKYPLEKGGTSEIYLGRWLGREKVALKVLRTVLVSPRARDHFAREIKVWSKLDHPNVLPLLGIVTDIGYFVQTVAPYMENGSILEYAARNKDANRPRLLCGAAKGLAYLHEQGVVHGNVRCSNILITDKVEACICDFGMAKIIGDITDSVPSATLTQTGSTRWLAPELIFDASCNPSPATDVWSFGMTMLECFTLRPPWREVKREAHVVRRLSSEVTVRPLRAIEAQDLTDDIWRMMMMCWEQDPAQRCSLTAVAECLDGSVAVA</sequence>
<dbReference type="CDD" id="cd21037">
    <property type="entry name" value="MLKL_NTD"/>
    <property type="match status" value="1"/>
</dbReference>
<gene>
    <name evidence="2" type="ORF">WOLCODRAFT_23229</name>
</gene>
<accession>A0A2H3JES3</accession>
<dbReference type="InterPro" id="IPR000719">
    <property type="entry name" value="Prot_kinase_dom"/>
</dbReference>
<dbReference type="InterPro" id="IPR036537">
    <property type="entry name" value="Adaptor_Cbl_N_dom_sf"/>
</dbReference>
<dbReference type="Gene3D" id="1.20.930.20">
    <property type="entry name" value="Adaptor protein Cbl, N-terminal domain"/>
    <property type="match status" value="1"/>
</dbReference>
<dbReference type="Pfam" id="PF07714">
    <property type="entry name" value="PK_Tyr_Ser-Thr"/>
    <property type="match status" value="1"/>
</dbReference>